<keyword evidence="3" id="KW-1185">Reference proteome</keyword>
<organism evidence="2 3">
    <name type="scientific">Aspergillus glaucus CBS 516.65</name>
    <dbReference type="NCBI Taxonomy" id="1160497"/>
    <lineage>
        <taxon>Eukaryota</taxon>
        <taxon>Fungi</taxon>
        <taxon>Dikarya</taxon>
        <taxon>Ascomycota</taxon>
        <taxon>Pezizomycotina</taxon>
        <taxon>Eurotiomycetes</taxon>
        <taxon>Eurotiomycetidae</taxon>
        <taxon>Eurotiales</taxon>
        <taxon>Aspergillaceae</taxon>
        <taxon>Aspergillus</taxon>
        <taxon>Aspergillus subgen. Aspergillus</taxon>
    </lineage>
</organism>
<dbReference type="Proteomes" id="UP000184300">
    <property type="component" value="Unassembled WGS sequence"/>
</dbReference>
<gene>
    <name evidence="2" type="ORF">ASPGLDRAFT_48731</name>
</gene>
<dbReference type="STRING" id="1160497.A0A1L9VFM9"/>
<dbReference type="InterPro" id="IPR025568">
    <property type="entry name" value="DUF4334"/>
</dbReference>
<reference evidence="3" key="1">
    <citation type="journal article" date="2017" name="Genome Biol.">
        <title>Comparative genomics reveals high biological diversity and specific adaptations in the industrially and medically important fungal genus Aspergillus.</title>
        <authorList>
            <person name="de Vries R.P."/>
            <person name="Riley R."/>
            <person name="Wiebenga A."/>
            <person name="Aguilar-Osorio G."/>
            <person name="Amillis S."/>
            <person name="Uchima C.A."/>
            <person name="Anderluh G."/>
            <person name="Asadollahi M."/>
            <person name="Askin M."/>
            <person name="Barry K."/>
            <person name="Battaglia E."/>
            <person name="Bayram O."/>
            <person name="Benocci T."/>
            <person name="Braus-Stromeyer S.A."/>
            <person name="Caldana C."/>
            <person name="Canovas D."/>
            <person name="Cerqueira G.C."/>
            <person name="Chen F."/>
            <person name="Chen W."/>
            <person name="Choi C."/>
            <person name="Clum A."/>
            <person name="Dos Santos R.A."/>
            <person name="Damasio A.R."/>
            <person name="Diallinas G."/>
            <person name="Emri T."/>
            <person name="Fekete E."/>
            <person name="Flipphi M."/>
            <person name="Freyberg S."/>
            <person name="Gallo A."/>
            <person name="Gournas C."/>
            <person name="Habgood R."/>
            <person name="Hainaut M."/>
            <person name="Harispe M.L."/>
            <person name="Henrissat B."/>
            <person name="Hilden K.S."/>
            <person name="Hope R."/>
            <person name="Hossain A."/>
            <person name="Karabika E."/>
            <person name="Karaffa L."/>
            <person name="Karanyi Z."/>
            <person name="Krasevec N."/>
            <person name="Kuo A."/>
            <person name="Kusch H."/>
            <person name="LaButti K."/>
            <person name="Lagendijk E.L."/>
            <person name="Lapidus A."/>
            <person name="Levasseur A."/>
            <person name="Lindquist E."/>
            <person name="Lipzen A."/>
            <person name="Logrieco A.F."/>
            <person name="MacCabe A."/>
            <person name="Maekelae M.R."/>
            <person name="Malavazi I."/>
            <person name="Melin P."/>
            <person name="Meyer V."/>
            <person name="Mielnichuk N."/>
            <person name="Miskei M."/>
            <person name="Molnar A.P."/>
            <person name="Mule G."/>
            <person name="Ngan C.Y."/>
            <person name="Orejas M."/>
            <person name="Orosz E."/>
            <person name="Ouedraogo J.P."/>
            <person name="Overkamp K.M."/>
            <person name="Park H.-S."/>
            <person name="Perrone G."/>
            <person name="Piumi F."/>
            <person name="Punt P.J."/>
            <person name="Ram A.F."/>
            <person name="Ramon A."/>
            <person name="Rauscher S."/>
            <person name="Record E."/>
            <person name="Riano-Pachon D.M."/>
            <person name="Robert V."/>
            <person name="Roehrig J."/>
            <person name="Ruller R."/>
            <person name="Salamov A."/>
            <person name="Salih N.S."/>
            <person name="Samson R.A."/>
            <person name="Sandor E."/>
            <person name="Sanguinetti M."/>
            <person name="Schuetze T."/>
            <person name="Sepcic K."/>
            <person name="Shelest E."/>
            <person name="Sherlock G."/>
            <person name="Sophianopoulou V."/>
            <person name="Squina F.M."/>
            <person name="Sun H."/>
            <person name="Susca A."/>
            <person name="Todd R.B."/>
            <person name="Tsang A."/>
            <person name="Unkles S.E."/>
            <person name="van de Wiele N."/>
            <person name="van Rossen-Uffink D."/>
            <person name="Oliveira J.V."/>
            <person name="Vesth T.C."/>
            <person name="Visser J."/>
            <person name="Yu J.-H."/>
            <person name="Zhou M."/>
            <person name="Andersen M.R."/>
            <person name="Archer D.B."/>
            <person name="Baker S.E."/>
            <person name="Benoit I."/>
            <person name="Brakhage A.A."/>
            <person name="Braus G.H."/>
            <person name="Fischer R."/>
            <person name="Frisvad J.C."/>
            <person name="Goldman G.H."/>
            <person name="Houbraken J."/>
            <person name="Oakley B."/>
            <person name="Pocsi I."/>
            <person name="Scazzocchio C."/>
            <person name="Seiboth B."/>
            <person name="vanKuyk P.A."/>
            <person name="Wortman J."/>
            <person name="Dyer P.S."/>
            <person name="Grigoriev I.V."/>
        </authorList>
    </citation>
    <scope>NUCLEOTIDE SEQUENCE [LARGE SCALE GENOMIC DNA]</scope>
    <source>
        <strain evidence="3">CBS 516.65</strain>
    </source>
</reference>
<dbReference type="VEuPathDB" id="FungiDB:ASPGLDRAFT_48731"/>
<evidence type="ECO:0000259" key="1">
    <source>
        <dbReference type="Pfam" id="PF14232"/>
    </source>
</evidence>
<dbReference type="AlphaFoldDB" id="A0A1L9VFM9"/>
<accession>A0A1L9VFM9</accession>
<dbReference type="GeneID" id="34463223"/>
<dbReference type="EMBL" id="KV878901">
    <property type="protein sequence ID" value="OJJ82632.1"/>
    <property type="molecule type" value="Genomic_DNA"/>
</dbReference>
<sequence>MEYQTLISTAMIFDDLPAITYFRAVNDRMIAGVMESKDFGKEGAFYFYLVR</sequence>
<dbReference type="Gene3D" id="2.40.128.580">
    <property type="entry name" value="GXWXG domain"/>
    <property type="match status" value="1"/>
</dbReference>
<name>A0A1L9VFM9_ASPGL</name>
<feature type="domain" description="DUF4334" evidence="1">
    <location>
        <begin position="1"/>
        <end position="51"/>
    </location>
</feature>
<dbReference type="OrthoDB" id="2213372at2759"/>
<protein>
    <recommendedName>
        <fullName evidence="1">DUF4334 domain-containing protein</fullName>
    </recommendedName>
</protein>
<evidence type="ECO:0000313" key="2">
    <source>
        <dbReference type="EMBL" id="OJJ82632.1"/>
    </source>
</evidence>
<dbReference type="Pfam" id="PF14232">
    <property type="entry name" value="DUF4334"/>
    <property type="match status" value="1"/>
</dbReference>
<evidence type="ECO:0000313" key="3">
    <source>
        <dbReference type="Proteomes" id="UP000184300"/>
    </source>
</evidence>
<dbReference type="RefSeq" id="XP_022399330.1">
    <property type="nucleotide sequence ID" value="XM_022546962.1"/>
</dbReference>
<proteinExistence type="predicted"/>